<keyword evidence="11" id="KW-1133">Transmembrane helix</keyword>
<evidence type="ECO:0000259" key="20">
    <source>
        <dbReference type="PROSITE" id="PS51914"/>
    </source>
</evidence>
<evidence type="ECO:0000256" key="5">
    <source>
        <dbReference type="ARBA" id="ARBA00005363"/>
    </source>
</evidence>
<comment type="subcellular location">
    <subcellularLocation>
        <location evidence="2">Cytoplasmic vesicle membrane</location>
        <topology evidence="2">Single-pass type I membrane protein</topology>
    </subcellularLocation>
    <subcellularLocation>
        <location evidence="4">Golgi apparatus membrane</location>
        <topology evidence="4">Single-pass type I membrane protein</topology>
    </subcellularLocation>
    <subcellularLocation>
        <location evidence="1">Mitochondrion membrane</location>
        <topology evidence="1">Single-pass membrane protein</topology>
    </subcellularLocation>
    <subcellularLocation>
        <location evidence="3">Preautophagosomal structure membrane</location>
        <topology evidence="3">Single-pass type I membrane protein</topology>
    </subcellularLocation>
</comment>
<dbReference type="Gene3D" id="2.70.130.10">
    <property type="entry name" value="Mannose-6-phosphate receptor binding domain"/>
    <property type="match status" value="1"/>
</dbReference>
<accession>A0A2H4SHF6</accession>
<gene>
    <name evidence="21" type="ORF">A9K55_009203</name>
</gene>
<evidence type="ECO:0000256" key="15">
    <source>
        <dbReference type="ARBA" id="ARBA00023136"/>
    </source>
</evidence>
<keyword evidence="8" id="KW-0812">Transmembrane</keyword>
<dbReference type="VEuPathDB" id="FungiDB:A9K55_009203"/>
<dbReference type="Proteomes" id="UP000323067">
    <property type="component" value="Chromosome vii"/>
</dbReference>
<dbReference type="GO" id="GO:0030659">
    <property type="term" value="C:cytoplasmic vesicle membrane"/>
    <property type="evidence" value="ECO:0007669"/>
    <property type="project" value="UniProtKB-SubCell"/>
</dbReference>
<dbReference type="EMBL" id="CP023324">
    <property type="protein sequence ID" value="ATY62544.1"/>
    <property type="molecule type" value="Genomic_DNA"/>
</dbReference>
<keyword evidence="10" id="KW-0653">Protein transport</keyword>
<keyword evidence="9 19" id="KW-0732">Signal</keyword>
<evidence type="ECO:0000313" key="22">
    <source>
        <dbReference type="Proteomes" id="UP000323067"/>
    </source>
</evidence>
<evidence type="ECO:0000256" key="16">
    <source>
        <dbReference type="ARBA" id="ARBA00023157"/>
    </source>
</evidence>
<dbReference type="GO" id="GO:0015031">
    <property type="term" value="P:protein transport"/>
    <property type="evidence" value="ECO:0007669"/>
    <property type="project" value="UniProtKB-KW"/>
</dbReference>
<evidence type="ECO:0000256" key="18">
    <source>
        <dbReference type="SAM" id="MobiDB-lite"/>
    </source>
</evidence>
<sequence length="356" mass="39421">MRSDVLLTALLGASSASAMLDCNKIVASEHTFDLSKLGGPHSVVTSRLEPITGLHHNRTYTLDVCGNLKKSGDAKPNEECPNGTRVANPPPPCSVCAIKRVIGDKSDQITEVIPIAGSLENHGGTAFDYDVTRLKTSDSNSDSKKEGLRLVLKGGRYENREQRAVIEFLCNRNHTGLEGEWEAEDKYESGSKRKREDKDGDKKDGDDSDKDKDKGGDDGSHEEVEHQLKKDGASLIWESYGAEKEADILRLTWHTKYACEKRDDDNDVEDPEAPPRSGGWGFFTWLFIIKRSGFLGTAAYLIFGSWLNYNRYGARGWDLLPHGDSIRDVPYLLKDWVRRVLNTVQGAGSRGGYSAV</sequence>
<dbReference type="InterPro" id="IPR009011">
    <property type="entry name" value="Man6P_isomerase_rcpt-bd_dom_sf"/>
</dbReference>
<evidence type="ECO:0000256" key="12">
    <source>
        <dbReference type="ARBA" id="ARBA00023006"/>
    </source>
</evidence>
<dbReference type="PROSITE" id="PS51914">
    <property type="entry name" value="MRH"/>
    <property type="match status" value="1"/>
</dbReference>
<evidence type="ECO:0000313" key="21">
    <source>
        <dbReference type="EMBL" id="ATY62544.1"/>
    </source>
</evidence>
<evidence type="ECO:0000256" key="13">
    <source>
        <dbReference type="ARBA" id="ARBA00023034"/>
    </source>
</evidence>
<reference evidence="21 22" key="1">
    <citation type="journal article" date="2017" name="BMC Genomics">
        <title>Chromosome level assembly and secondary metabolite potential of the parasitic fungus Cordyceps militaris.</title>
        <authorList>
            <person name="Kramer G.J."/>
            <person name="Nodwell J.R."/>
        </authorList>
    </citation>
    <scope>NUCLEOTIDE SEQUENCE [LARGE SCALE GENOMIC DNA]</scope>
    <source>
        <strain evidence="21 22">ATCC 34164</strain>
    </source>
</reference>
<evidence type="ECO:0000256" key="8">
    <source>
        <dbReference type="ARBA" id="ARBA00022692"/>
    </source>
</evidence>
<dbReference type="PANTHER" id="PTHR15071">
    <property type="entry name" value="MANNOSE-6-PHOSPHATE RECEPTOR FAMILY MEMBER"/>
    <property type="match status" value="1"/>
</dbReference>
<dbReference type="InterPro" id="IPR018939">
    <property type="entry name" value="Autophagy-rel_prot_27"/>
</dbReference>
<evidence type="ECO:0000256" key="2">
    <source>
        <dbReference type="ARBA" id="ARBA00004358"/>
    </source>
</evidence>
<proteinExistence type="inferred from homology"/>
<keyword evidence="15" id="KW-0472">Membrane</keyword>
<name>A0A2H4SHF6_CORMI</name>
<evidence type="ECO:0000256" key="14">
    <source>
        <dbReference type="ARBA" id="ARBA00023128"/>
    </source>
</evidence>
<keyword evidence="7" id="KW-0813">Transport</keyword>
<protein>
    <recommendedName>
        <fullName evidence="6">Autophagy-related protein 27</fullName>
    </recommendedName>
</protein>
<evidence type="ECO:0000256" key="10">
    <source>
        <dbReference type="ARBA" id="ARBA00022927"/>
    </source>
</evidence>
<evidence type="ECO:0000256" key="19">
    <source>
        <dbReference type="SAM" id="SignalP"/>
    </source>
</evidence>
<dbReference type="GO" id="GO:0031966">
    <property type="term" value="C:mitochondrial membrane"/>
    <property type="evidence" value="ECO:0007669"/>
    <property type="project" value="UniProtKB-SubCell"/>
</dbReference>
<feature type="chain" id="PRO_5014187083" description="Autophagy-related protein 27" evidence="19">
    <location>
        <begin position="19"/>
        <end position="356"/>
    </location>
</feature>
<dbReference type="AlphaFoldDB" id="A0A2H4SHF6"/>
<feature type="compositionally biased region" description="Basic and acidic residues" evidence="18">
    <location>
        <begin position="184"/>
        <end position="227"/>
    </location>
</feature>
<keyword evidence="12" id="KW-0072">Autophagy</keyword>
<evidence type="ECO:0000256" key="7">
    <source>
        <dbReference type="ARBA" id="ARBA00022448"/>
    </source>
</evidence>
<dbReference type="GO" id="GO:0034045">
    <property type="term" value="C:phagophore assembly site membrane"/>
    <property type="evidence" value="ECO:0007669"/>
    <property type="project" value="UniProtKB-SubCell"/>
</dbReference>
<dbReference type="GO" id="GO:0000139">
    <property type="term" value="C:Golgi membrane"/>
    <property type="evidence" value="ECO:0007669"/>
    <property type="project" value="UniProtKB-SubCell"/>
</dbReference>
<dbReference type="VEuPathDB" id="FungiDB:CCM_08954"/>
<keyword evidence="13" id="KW-0333">Golgi apparatus</keyword>
<dbReference type="OrthoDB" id="29460at2759"/>
<organism evidence="21 22">
    <name type="scientific">Cordyceps militaris</name>
    <name type="common">Caterpillar fungus</name>
    <name type="synonym">Clavaria militaris</name>
    <dbReference type="NCBI Taxonomy" id="73501"/>
    <lineage>
        <taxon>Eukaryota</taxon>
        <taxon>Fungi</taxon>
        <taxon>Dikarya</taxon>
        <taxon>Ascomycota</taxon>
        <taxon>Pezizomycotina</taxon>
        <taxon>Sordariomycetes</taxon>
        <taxon>Hypocreomycetidae</taxon>
        <taxon>Hypocreales</taxon>
        <taxon>Cordycipitaceae</taxon>
        <taxon>Cordyceps</taxon>
    </lineage>
</organism>
<keyword evidence="14" id="KW-0496">Mitochondrion</keyword>
<evidence type="ECO:0000256" key="3">
    <source>
        <dbReference type="ARBA" id="ARBA00004472"/>
    </source>
</evidence>
<dbReference type="GO" id="GO:0006914">
    <property type="term" value="P:autophagy"/>
    <property type="evidence" value="ECO:0007669"/>
    <property type="project" value="UniProtKB-KW"/>
</dbReference>
<evidence type="ECO:0000256" key="9">
    <source>
        <dbReference type="ARBA" id="ARBA00022729"/>
    </source>
</evidence>
<feature type="signal peptide" evidence="19">
    <location>
        <begin position="1"/>
        <end position="18"/>
    </location>
</feature>
<dbReference type="InterPro" id="IPR044865">
    <property type="entry name" value="MRH_dom"/>
</dbReference>
<dbReference type="Pfam" id="PF09451">
    <property type="entry name" value="ATG27"/>
    <property type="match status" value="1"/>
</dbReference>
<keyword evidence="16" id="KW-1015">Disulfide bond</keyword>
<comment type="similarity">
    <text evidence="5">Belongs to the ATG27 family.</text>
</comment>
<evidence type="ECO:0000256" key="17">
    <source>
        <dbReference type="ARBA" id="ARBA00023329"/>
    </source>
</evidence>
<evidence type="ECO:0000256" key="11">
    <source>
        <dbReference type="ARBA" id="ARBA00022989"/>
    </source>
</evidence>
<keyword evidence="17" id="KW-0968">Cytoplasmic vesicle</keyword>
<evidence type="ECO:0000256" key="4">
    <source>
        <dbReference type="ARBA" id="ARBA00004614"/>
    </source>
</evidence>
<evidence type="ECO:0000256" key="6">
    <source>
        <dbReference type="ARBA" id="ARBA00013776"/>
    </source>
</evidence>
<dbReference type="PANTHER" id="PTHR15071:SF13">
    <property type="entry name" value="AUTOPHAGY-RELATED PROTEIN 27"/>
    <property type="match status" value="1"/>
</dbReference>
<feature type="region of interest" description="Disordered" evidence="18">
    <location>
        <begin position="180"/>
        <end position="227"/>
    </location>
</feature>
<evidence type="ECO:0000256" key="1">
    <source>
        <dbReference type="ARBA" id="ARBA00004304"/>
    </source>
</evidence>
<feature type="domain" description="MRH" evidence="20">
    <location>
        <begin position="20"/>
        <end position="261"/>
    </location>
</feature>